<feature type="coiled-coil region" evidence="1">
    <location>
        <begin position="304"/>
        <end position="331"/>
    </location>
</feature>
<dbReference type="RefSeq" id="WP_132224539.1">
    <property type="nucleotide sequence ID" value="NZ_SMGO01000002.1"/>
</dbReference>
<reference evidence="2 3" key="1">
    <citation type="submission" date="2019-03" db="EMBL/GenBank/DDBJ databases">
        <title>Genomic Encyclopedia of Archaeal and Bacterial Type Strains, Phase II (KMG-II): from individual species to whole genera.</title>
        <authorList>
            <person name="Goeker M."/>
        </authorList>
    </citation>
    <scope>NUCLEOTIDE SEQUENCE [LARGE SCALE GENOMIC DNA]</scope>
    <source>
        <strain evidence="2 3">DSM 22554</strain>
    </source>
</reference>
<evidence type="ECO:0000313" key="2">
    <source>
        <dbReference type="EMBL" id="TCK83502.1"/>
    </source>
</evidence>
<keyword evidence="1" id="KW-0175">Coiled coil</keyword>
<comment type="caution">
    <text evidence="2">The sequence shown here is derived from an EMBL/GenBank/DDBJ whole genome shotgun (WGS) entry which is preliminary data.</text>
</comment>
<organism evidence="2 3">
    <name type="scientific">Albibacterium bauzanense</name>
    <dbReference type="NCBI Taxonomy" id="653929"/>
    <lineage>
        <taxon>Bacteria</taxon>
        <taxon>Pseudomonadati</taxon>
        <taxon>Bacteroidota</taxon>
        <taxon>Sphingobacteriia</taxon>
        <taxon>Sphingobacteriales</taxon>
        <taxon>Sphingobacteriaceae</taxon>
        <taxon>Albibacterium</taxon>
    </lineage>
</organism>
<evidence type="ECO:0008006" key="4">
    <source>
        <dbReference type="Google" id="ProtNLM"/>
    </source>
</evidence>
<keyword evidence="3" id="KW-1185">Reference proteome</keyword>
<proteinExistence type="predicted"/>
<protein>
    <recommendedName>
        <fullName evidence="4">DUF3352 domain-containing protein</fullName>
    </recommendedName>
</protein>
<accession>A0A4R1LX69</accession>
<dbReference type="AlphaFoldDB" id="A0A4R1LX69"/>
<name>A0A4R1LX69_9SPHI</name>
<evidence type="ECO:0000256" key="1">
    <source>
        <dbReference type="SAM" id="Coils"/>
    </source>
</evidence>
<dbReference type="OrthoDB" id="1093345at2"/>
<dbReference type="Proteomes" id="UP000294616">
    <property type="component" value="Unassembled WGS sequence"/>
</dbReference>
<gene>
    <name evidence="2" type="ORF">C8N28_2103</name>
</gene>
<evidence type="ECO:0000313" key="3">
    <source>
        <dbReference type="Proteomes" id="UP000294616"/>
    </source>
</evidence>
<sequence length="520" mass="59250">MKKTIFLIVFLLIAIIIVSGLYFSRLNEGHNASKQYLAAIPANAALLLSFDNDSTFYDLFKDYKGFEFILGKEEINELKTLKTTFLENNNFIAATSQQPIYLSFHNENDSLYWLLNIPLKTVDDFDLFKANFSSTANSRLIENGDISYFELSVPSISKKVYASIQPDRAMLSFSKSLIEHSLDKESEHLSELFLEKFQENNLKNNSPLQLYINHSQLKSFLSLFAKRQTGALPLFESLDGVSTLDLNYKSDVLMFSGTSSVSSSDSSYLSLFLSQEPVTHQLKNWLPGNTAEVATYGISDYTDFHNNLEKILEKRNEIKQLKEQIRYIESENDVVVDDELLSIWGNEFAKLTLKSGEEIGLIAIRDSLEYSQIANKISTASSDSSSRQFDNSNLLYYSLGDPFKDFKRPFFTYANGYLVLANTESILAAYLENINENDLLIKDENYILYNELQATSSNFSLFIQRENSDAAIERNLNAPFLKNYQNSTNFGFKKFYAFSLQLSGNGDQFITNLYGRFLAE</sequence>
<dbReference type="EMBL" id="SMGO01000002">
    <property type="protein sequence ID" value="TCK83502.1"/>
    <property type="molecule type" value="Genomic_DNA"/>
</dbReference>